<sequence length="59" mass="7113">MERHQHEKEEVNMLRCGMSRSYDKENQLRCGVSRTYESEYRPRCGRAREYVDTTQGNLK</sequence>
<dbReference type="Proteomes" id="UP000467132">
    <property type="component" value="Unassembled WGS sequence"/>
</dbReference>
<evidence type="ECO:0000313" key="2">
    <source>
        <dbReference type="Proteomes" id="UP000467132"/>
    </source>
</evidence>
<dbReference type="AlphaFoldDB" id="A0A845R2S6"/>
<gene>
    <name evidence="1" type="ORF">D3Z33_14130</name>
</gene>
<comment type="caution">
    <text evidence="1">The sequence shown here is derived from an EMBL/GenBank/DDBJ whole genome shotgun (WGS) entry which is preliminary data.</text>
</comment>
<organism evidence="1 2">
    <name type="scientific">Senegalia massiliensis</name>
    <dbReference type="NCBI Taxonomy" id="1720316"/>
    <lineage>
        <taxon>Bacteria</taxon>
        <taxon>Bacillati</taxon>
        <taxon>Bacillota</taxon>
        <taxon>Clostridia</taxon>
        <taxon>Eubacteriales</taxon>
        <taxon>Clostridiaceae</taxon>
        <taxon>Senegalia</taxon>
    </lineage>
</organism>
<protein>
    <submittedName>
        <fullName evidence="1">Uncharacterized protein</fullName>
    </submittedName>
</protein>
<name>A0A845R2S6_9CLOT</name>
<evidence type="ECO:0000313" key="1">
    <source>
        <dbReference type="EMBL" id="NBI07996.1"/>
    </source>
</evidence>
<dbReference type="RefSeq" id="WP_160198459.1">
    <property type="nucleotide sequence ID" value="NZ_QXXA01000017.1"/>
</dbReference>
<reference evidence="1 2" key="1">
    <citation type="submission" date="2018-08" db="EMBL/GenBank/DDBJ databases">
        <title>Murine metabolic-syndrome-specific gut microbial biobank.</title>
        <authorList>
            <person name="Liu C."/>
        </authorList>
    </citation>
    <scope>NUCLEOTIDE SEQUENCE [LARGE SCALE GENOMIC DNA]</scope>
    <source>
        <strain evidence="1 2">583</strain>
    </source>
</reference>
<keyword evidence="2" id="KW-1185">Reference proteome</keyword>
<dbReference type="EMBL" id="QXXA01000017">
    <property type="protein sequence ID" value="NBI07996.1"/>
    <property type="molecule type" value="Genomic_DNA"/>
</dbReference>
<proteinExistence type="predicted"/>
<accession>A0A845R2S6</accession>